<evidence type="ECO:0000313" key="2">
    <source>
        <dbReference type="Proteomes" id="UP000244727"/>
    </source>
</evidence>
<dbReference type="InterPro" id="IPR058893">
    <property type="entry name" value="RHH-containing"/>
</dbReference>
<dbReference type="Pfam" id="PF26048">
    <property type="entry name" value="RHH_11"/>
    <property type="match status" value="1"/>
</dbReference>
<keyword evidence="2" id="KW-1185">Reference proteome</keyword>
<reference evidence="1 2" key="1">
    <citation type="submission" date="2018-04" db="EMBL/GenBank/DDBJ databases">
        <title>Halococcoides cellulosivorans gen. nov., sp. nov., an extremely halophilic cellulose-utilizing haloarchaeon from hypersaline lakes.</title>
        <authorList>
            <person name="Sorokin D.Y."/>
            <person name="Toshchakov S.V."/>
            <person name="Samarov N.I."/>
            <person name="Korzhenkov A."/>
            <person name="Kublanov I.V."/>
        </authorList>
    </citation>
    <scope>NUCLEOTIDE SEQUENCE [LARGE SCALE GENOMIC DNA]</scope>
    <source>
        <strain evidence="1 2">HArcel1</strain>
    </source>
</reference>
<proteinExistence type="predicted"/>
<evidence type="ECO:0000313" key="1">
    <source>
        <dbReference type="EMBL" id="AWB27057.1"/>
    </source>
</evidence>
<dbReference type="GeneID" id="36511784"/>
<sequence length="107" mass="12152">MTLDELTEDVESTYAGVSEETTVSLDRETRMELAMLETALGTPTDSIVERAVHQLFQRIVDTGRLDFHLRSEYDVTYDEYLAGQTFGSEFGADDPLAATDDDRRYQF</sequence>
<dbReference type="RefSeq" id="WP_108381426.1">
    <property type="nucleotide sequence ID" value="NZ_CP028858.1"/>
</dbReference>
<name>A0A2R4WZV0_9EURY</name>
<dbReference type="KEGG" id="harc:HARCEL1_04715"/>
<dbReference type="AlphaFoldDB" id="A0A2R4WZV0"/>
<gene>
    <name evidence="1" type="ORF">HARCEL1_04715</name>
</gene>
<dbReference type="EMBL" id="CP028858">
    <property type="protein sequence ID" value="AWB27057.1"/>
    <property type="molecule type" value="Genomic_DNA"/>
</dbReference>
<accession>A0A2R4WZV0</accession>
<organism evidence="1 2">
    <name type="scientific">Halococcoides cellulosivorans</name>
    <dbReference type="NCBI Taxonomy" id="1679096"/>
    <lineage>
        <taxon>Archaea</taxon>
        <taxon>Methanobacteriati</taxon>
        <taxon>Methanobacteriota</taxon>
        <taxon>Stenosarchaea group</taxon>
        <taxon>Halobacteria</taxon>
        <taxon>Halobacteriales</taxon>
        <taxon>Haloarculaceae</taxon>
        <taxon>Halococcoides</taxon>
    </lineage>
</organism>
<dbReference type="Proteomes" id="UP000244727">
    <property type="component" value="Chromosome"/>
</dbReference>
<protein>
    <submittedName>
        <fullName evidence="1">Uncharacterized protein</fullName>
    </submittedName>
</protein>